<evidence type="ECO:0000313" key="1">
    <source>
        <dbReference type="EMBL" id="CCD55409.1"/>
    </source>
</evidence>
<dbReference type="InParanoid" id="G2YUW1"/>
<accession>G2YUW1</accession>
<dbReference type="EMBL" id="FQ790354">
    <property type="protein sequence ID" value="CCD55409.1"/>
    <property type="molecule type" value="Genomic_DNA"/>
</dbReference>
<evidence type="ECO:0000313" key="2">
    <source>
        <dbReference type="Proteomes" id="UP000008177"/>
    </source>
</evidence>
<protein>
    <submittedName>
        <fullName evidence="1">Uncharacterized protein</fullName>
    </submittedName>
</protein>
<name>G2YUW1_BOTF4</name>
<gene>
    <name evidence="1" type="ORF">BofuT4_uP158050.1</name>
</gene>
<proteinExistence type="predicted"/>
<dbReference type="HOGENOM" id="CLU_3124873_0_0_1"/>
<sequence>MGHEKSLRFEHINEGMSLLEKEPTIEYLYFPFTLKLQISCPGSPIARAVV</sequence>
<reference evidence="2" key="1">
    <citation type="journal article" date="2011" name="PLoS Genet.">
        <title>Genomic analysis of the necrotrophic fungal pathogens Sclerotinia sclerotiorum and Botrytis cinerea.</title>
        <authorList>
            <person name="Amselem J."/>
            <person name="Cuomo C.A."/>
            <person name="van Kan J.A."/>
            <person name="Viaud M."/>
            <person name="Benito E.P."/>
            <person name="Couloux A."/>
            <person name="Coutinho P.M."/>
            <person name="de Vries R.P."/>
            <person name="Dyer P.S."/>
            <person name="Fillinger S."/>
            <person name="Fournier E."/>
            <person name="Gout L."/>
            <person name="Hahn M."/>
            <person name="Kohn L."/>
            <person name="Lapalu N."/>
            <person name="Plummer K.M."/>
            <person name="Pradier J.M."/>
            <person name="Quevillon E."/>
            <person name="Sharon A."/>
            <person name="Simon A."/>
            <person name="ten Have A."/>
            <person name="Tudzynski B."/>
            <person name="Tudzynski P."/>
            <person name="Wincker P."/>
            <person name="Andrew M."/>
            <person name="Anthouard V."/>
            <person name="Beever R.E."/>
            <person name="Beffa R."/>
            <person name="Benoit I."/>
            <person name="Bouzid O."/>
            <person name="Brault B."/>
            <person name="Chen Z."/>
            <person name="Choquer M."/>
            <person name="Collemare J."/>
            <person name="Cotton P."/>
            <person name="Danchin E.G."/>
            <person name="Da Silva C."/>
            <person name="Gautier A."/>
            <person name="Giraud C."/>
            <person name="Giraud T."/>
            <person name="Gonzalez C."/>
            <person name="Grossetete S."/>
            <person name="Guldener U."/>
            <person name="Henrissat B."/>
            <person name="Howlett B.J."/>
            <person name="Kodira C."/>
            <person name="Kretschmer M."/>
            <person name="Lappartient A."/>
            <person name="Leroch M."/>
            <person name="Levis C."/>
            <person name="Mauceli E."/>
            <person name="Neuveglise C."/>
            <person name="Oeser B."/>
            <person name="Pearson M."/>
            <person name="Poulain J."/>
            <person name="Poussereau N."/>
            <person name="Quesneville H."/>
            <person name="Rascle C."/>
            <person name="Schumacher J."/>
            <person name="Segurens B."/>
            <person name="Sexton A."/>
            <person name="Silva E."/>
            <person name="Sirven C."/>
            <person name="Soanes D.M."/>
            <person name="Talbot N.J."/>
            <person name="Templeton M."/>
            <person name="Yandava C."/>
            <person name="Yarden O."/>
            <person name="Zeng Q."/>
            <person name="Rollins J.A."/>
            <person name="Lebrun M.H."/>
            <person name="Dickman M."/>
        </authorList>
    </citation>
    <scope>NUCLEOTIDE SEQUENCE [LARGE SCALE GENOMIC DNA]</scope>
    <source>
        <strain evidence="2">T4</strain>
    </source>
</reference>
<dbReference type="Proteomes" id="UP000008177">
    <property type="component" value="Unplaced contigs"/>
</dbReference>
<organism evidence="1 2">
    <name type="scientific">Botryotinia fuckeliana (strain T4)</name>
    <name type="common">Noble rot fungus</name>
    <name type="synonym">Botrytis cinerea</name>
    <dbReference type="NCBI Taxonomy" id="999810"/>
    <lineage>
        <taxon>Eukaryota</taxon>
        <taxon>Fungi</taxon>
        <taxon>Dikarya</taxon>
        <taxon>Ascomycota</taxon>
        <taxon>Pezizomycotina</taxon>
        <taxon>Leotiomycetes</taxon>
        <taxon>Helotiales</taxon>
        <taxon>Sclerotiniaceae</taxon>
        <taxon>Botrytis</taxon>
    </lineage>
</organism>
<dbReference type="AlphaFoldDB" id="G2YUW1"/>